<feature type="signal peptide" evidence="2">
    <location>
        <begin position="1"/>
        <end position="18"/>
    </location>
</feature>
<feature type="transmembrane region" description="Helical" evidence="1">
    <location>
        <begin position="166"/>
        <end position="187"/>
    </location>
</feature>
<evidence type="ECO:0000256" key="1">
    <source>
        <dbReference type="SAM" id="Phobius"/>
    </source>
</evidence>
<keyword evidence="1" id="KW-0812">Transmembrane</keyword>
<sequence>MRTHRHLLILLFYPLAVSSPGAPAKCALIFKNADDDWIYSVNSVVNDRSNFLSLYNQDLPSKFNLCLSYGQLQISYAPGLGVPANNLLPGLRVFVALFTLLRELESASSHAEYAGLQTQLQTEWLKVGGVFPSFLPTCLLTLSVDFGAFALAPDSLLGPANTITRITLAGGSIASAAGLLCDAYLLLRFSRASIQAFKVSTAEDEFRPTNIAAGPLVTAAPTYIAFAVLARLPLILVLFATACITVLLGAAAYELSPPIALSVLGLAAGVLTLRYLIWALVWVVFAFSRIWIAGVSAYGYGVGRMRALFNGSGA</sequence>
<feature type="transmembrane region" description="Helical" evidence="1">
    <location>
        <begin position="234"/>
        <end position="255"/>
    </location>
</feature>
<keyword evidence="1" id="KW-0472">Membrane</keyword>
<accession>A0AAD6ST10</accession>
<keyword evidence="1" id="KW-1133">Transmembrane helix</keyword>
<feature type="chain" id="PRO_5042081015" description="Pali-domain-containing protein" evidence="2">
    <location>
        <begin position="19"/>
        <end position="314"/>
    </location>
</feature>
<gene>
    <name evidence="3" type="ORF">C8F04DRAFT_1108815</name>
</gene>
<proteinExistence type="predicted"/>
<evidence type="ECO:0000256" key="2">
    <source>
        <dbReference type="SAM" id="SignalP"/>
    </source>
</evidence>
<dbReference type="Proteomes" id="UP001218188">
    <property type="component" value="Unassembled WGS sequence"/>
</dbReference>
<protein>
    <recommendedName>
        <fullName evidence="5">Pali-domain-containing protein</fullName>
    </recommendedName>
</protein>
<keyword evidence="4" id="KW-1185">Reference proteome</keyword>
<evidence type="ECO:0008006" key="5">
    <source>
        <dbReference type="Google" id="ProtNLM"/>
    </source>
</evidence>
<organism evidence="3 4">
    <name type="scientific">Mycena alexandri</name>
    <dbReference type="NCBI Taxonomy" id="1745969"/>
    <lineage>
        <taxon>Eukaryota</taxon>
        <taxon>Fungi</taxon>
        <taxon>Dikarya</taxon>
        <taxon>Basidiomycota</taxon>
        <taxon>Agaricomycotina</taxon>
        <taxon>Agaricomycetes</taxon>
        <taxon>Agaricomycetidae</taxon>
        <taxon>Agaricales</taxon>
        <taxon>Marasmiineae</taxon>
        <taxon>Mycenaceae</taxon>
        <taxon>Mycena</taxon>
    </lineage>
</organism>
<feature type="transmembrane region" description="Helical" evidence="1">
    <location>
        <begin position="275"/>
        <end position="300"/>
    </location>
</feature>
<name>A0AAD6ST10_9AGAR</name>
<evidence type="ECO:0000313" key="3">
    <source>
        <dbReference type="EMBL" id="KAJ7031983.1"/>
    </source>
</evidence>
<dbReference type="EMBL" id="JARJCM010000077">
    <property type="protein sequence ID" value="KAJ7031983.1"/>
    <property type="molecule type" value="Genomic_DNA"/>
</dbReference>
<comment type="caution">
    <text evidence="3">The sequence shown here is derived from an EMBL/GenBank/DDBJ whole genome shotgun (WGS) entry which is preliminary data.</text>
</comment>
<evidence type="ECO:0000313" key="4">
    <source>
        <dbReference type="Proteomes" id="UP001218188"/>
    </source>
</evidence>
<reference evidence="3" key="1">
    <citation type="submission" date="2023-03" db="EMBL/GenBank/DDBJ databases">
        <title>Massive genome expansion in bonnet fungi (Mycena s.s.) driven by repeated elements and novel gene families across ecological guilds.</title>
        <authorList>
            <consortium name="Lawrence Berkeley National Laboratory"/>
            <person name="Harder C.B."/>
            <person name="Miyauchi S."/>
            <person name="Viragh M."/>
            <person name="Kuo A."/>
            <person name="Thoen E."/>
            <person name="Andreopoulos B."/>
            <person name="Lu D."/>
            <person name="Skrede I."/>
            <person name="Drula E."/>
            <person name="Henrissat B."/>
            <person name="Morin E."/>
            <person name="Kohler A."/>
            <person name="Barry K."/>
            <person name="LaButti K."/>
            <person name="Morin E."/>
            <person name="Salamov A."/>
            <person name="Lipzen A."/>
            <person name="Mereny Z."/>
            <person name="Hegedus B."/>
            <person name="Baldrian P."/>
            <person name="Stursova M."/>
            <person name="Weitz H."/>
            <person name="Taylor A."/>
            <person name="Grigoriev I.V."/>
            <person name="Nagy L.G."/>
            <person name="Martin F."/>
            <person name="Kauserud H."/>
        </authorList>
    </citation>
    <scope>NUCLEOTIDE SEQUENCE</scope>
    <source>
        <strain evidence="3">CBHHK200</strain>
    </source>
</reference>
<dbReference type="AlphaFoldDB" id="A0AAD6ST10"/>
<keyword evidence="2" id="KW-0732">Signal</keyword>